<keyword evidence="3" id="KW-1185">Reference proteome</keyword>
<dbReference type="AlphaFoldDB" id="A0AAW1GY03"/>
<name>A0AAW1GY03_SAPOF</name>
<evidence type="ECO:0000313" key="3">
    <source>
        <dbReference type="Proteomes" id="UP001443914"/>
    </source>
</evidence>
<dbReference type="EMBL" id="JBDFQZ010000013">
    <property type="protein sequence ID" value="KAK9668948.1"/>
    <property type="molecule type" value="Genomic_DNA"/>
</dbReference>
<comment type="caution">
    <text evidence="2">The sequence shown here is derived from an EMBL/GenBank/DDBJ whole genome shotgun (WGS) entry which is preliminary data.</text>
</comment>
<gene>
    <name evidence="2" type="ORF">RND81_13G098000</name>
</gene>
<keyword evidence="1" id="KW-1133">Transmembrane helix</keyword>
<sequence>MILPAKHMTCIAGSRCLDVVVIVTGTTADFVEINVVGAPSSPSLFFLSPSLSLSRFFSVAGHRRQPPKINHKFTLSLTFVLVICPPLSLSIFTLNQSLYCSKMVVFKLYSMSIRCLRWLRSTHPWPVHSTTLDATFL</sequence>
<feature type="transmembrane region" description="Helical" evidence="1">
    <location>
        <begin position="73"/>
        <end position="94"/>
    </location>
</feature>
<protein>
    <submittedName>
        <fullName evidence="2">Uncharacterized protein</fullName>
    </submittedName>
</protein>
<evidence type="ECO:0000256" key="1">
    <source>
        <dbReference type="SAM" id="Phobius"/>
    </source>
</evidence>
<keyword evidence="1" id="KW-0812">Transmembrane</keyword>
<evidence type="ECO:0000313" key="2">
    <source>
        <dbReference type="EMBL" id="KAK9668948.1"/>
    </source>
</evidence>
<dbReference type="Proteomes" id="UP001443914">
    <property type="component" value="Unassembled WGS sequence"/>
</dbReference>
<organism evidence="2 3">
    <name type="scientific">Saponaria officinalis</name>
    <name type="common">Common soapwort</name>
    <name type="synonym">Lychnis saponaria</name>
    <dbReference type="NCBI Taxonomy" id="3572"/>
    <lineage>
        <taxon>Eukaryota</taxon>
        <taxon>Viridiplantae</taxon>
        <taxon>Streptophyta</taxon>
        <taxon>Embryophyta</taxon>
        <taxon>Tracheophyta</taxon>
        <taxon>Spermatophyta</taxon>
        <taxon>Magnoliopsida</taxon>
        <taxon>eudicotyledons</taxon>
        <taxon>Gunneridae</taxon>
        <taxon>Pentapetalae</taxon>
        <taxon>Caryophyllales</taxon>
        <taxon>Caryophyllaceae</taxon>
        <taxon>Caryophylleae</taxon>
        <taxon>Saponaria</taxon>
    </lineage>
</organism>
<reference evidence="2" key="1">
    <citation type="submission" date="2024-03" db="EMBL/GenBank/DDBJ databases">
        <title>WGS assembly of Saponaria officinalis var. Norfolk2.</title>
        <authorList>
            <person name="Jenkins J."/>
            <person name="Shu S."/>
            <person name="Grimwood J."/>
            <person name="Barry K."/>
            <person name="Goodstein D."/>
            <person name="Schmutz J."/>
            <person name="Leebens-Mack J."/>
            <person name="Osbourn A."/>
        </authorList>
    </citation>
    <scope>NUCLEOTIDE SEQUENCE [LARGE SCALE GENOMIC DNA]</scope>
    <source>
        <strain evidence="2">JIC</strain>
    </source>
</reference>
<accession>A0AAW1GY03</accession>
<keyword evidence="1" id="KW-0472">Membrane</keyword>
<proteinExistence type="predicted"/>